<dbReference type="NCBIfam" id="TIGR04149">
    <property type="entry name" value="GG_sam_targ_CFB"/>
    <property type="match status" value="1"/>
</dbReference>
<reference evidence="1 2" key="1">
    <citation type="journal article" date="2019" name="Nat. Med.">
        <title>A library of human gut bacterial isolates paired with longitudinal multiomics data enables mechanistic microbiome research.</title>
        <authorList>
            <person name="Poyet M."/>
            <person name="Groussin M."/>
            <person name="Gibbons S.M."/>
            <person name="Avila-Pacheco J."/>
            <person name="Jiang X."/>
            <person name="Kearney S.M."/>
            <person name="Perrotta A.R."/>
            <person name="Berdy B."/>
            <person name="Zhao S."/>
            <person name="Lieberman T.D."/>
            <person name="Swanson P.K."/>
            <person name="Smith M."/>
            <person name="Roesemann S."/>
            <person name="Alexander J.E."/>
            <person name="Rich S.A."/>
            <person name="Livny J."/>
            <person name="Vlamakis H."/>
            <person name="Clish C."/>
            <person name="Bullock K."/>
            <person name="Deik A."/>
            <person name="Scott J."/>
            <person name="Pierce K.A."/>
            <person name="Xavier R.J."/>
            <person name="Alm E.J."/>
        </authorList>
    </citation>
    <scope>NUCLEOTIDE SEQUENCE [LARGE SCALE GENOMIC DNA]</scope>
    <source>
        <strain evidence="1 2">BIOML-A7</strain>
    </source>
</reference>
<evidence type="ECO:0000313" key="2">
    <source>
        <dbReference type="Proteomes" id="UP000325055"/>
    </source>
</evidence>
<dbReference type="Proteomes" id="UP000325055">
    <property type="component" value="Unassembled WGS sequence"/>
</dbReference>
<dbReference type="EMBL" id="VVYW01000008">
    <property type="protein sequence ID" value="KAA5409086.1"/>
    <property type="molecule type" value="Genomic_DNA"/>
</dbReference>
<dbReference type="AlphaFoldDB" id="A0A5M6ABR3"/>
<evidence type="ECO:0000313" key="1">
    <source>
        <dbReference type="EMBL" id="KAA5409086.1"/>
    </source>
</evidence>
<dbReference type="RefSeq" id="WP_007209597.1">
    <property type="nucleotide sequence ID" value="NZ_CAXSKE010000020.1"/>
</dbReference>
<protein>
    <submittedName>
        <fullName evidence="1">RSAM-modified peptide</fullName>
    </submittedName>
</protein>
<dbReference type="InterPro" id="IPR026408">
    <property type="entry name" value="GG_sam_targ_CFB"/>
</dbReference>
<name>A0A5M6ABR3_9BACE</name>
<sequence length="82" mass="9124">MKKIGKLKLNNFSEMSEQEMKFVVGGQFDPSAKKKCEESLYTCNGVCPPKYGTSYGTSTLISQTCTPQKDFMTKKVVSCFCS</sequence>
<organism evidence="1 2">
    <name type="scientific">Bacteroides cellulosilyticus</name>
    <dbReference type="NCBI Taxonomy" id="246787"/>
    <lineage>
        <taxon>Bacteria</taxon>
        <taxon>Pseudomonadati</taxon>
        <taxon>Bacteroidota</taxon>
        <taxon>Bacteroidia</taxon>
        <taxon>Bacteroidales</taxon>
        <taxon>Bacteroidaceae</taxon>
        <taxon>Bacteroides</taxon>
    </lineage>
</organism>
<gene>
    <name evidence="1" type="ORF">F2Y86_11700</name>
</gene>
<accession>A0A5M6ABR3</accession>
<comment type="caution">
    <text evidence="1">The sequence shown here is derived from an EMBL/GenBank/DDBJ whole genome shotgun (WGS) entry which is preliminary data.</text>
</comment>
<proteinExistence type="predicted"/>